<dbReference type="AlphaFoldDB" id="A0A2S9DP04"/>
<dbReference type="EMBL" id="PCQE01000023">
    <property type="protein sequence ID" value="PRC02937.1"/>
    <property type="molecule type" value="Genomic_DNA"/>
</dbReference>
<dbReference type="Proteomes" id="UP000239458">
    <property type="component" value="Unassembled WGS sequence"/>
</dbReference>
<organism evidence="1 2">
    <name type="scientific">Pseudomonas cedrina</name>
    <dbReference type="NCBI Taxonomy" id="651740"/>
    <lineage>
        <taxon>Bacteria</taxon>
        <taxon>Pseudomonadati</taxon>
        <taxon>Pseudomonadota</taxon>
        <taxon>Gammaproteobacteria</taxon>
        <taxon>Pseudomonadales</taxon>
        <taxon>Pseudomonadaceae</taxon>
        <taxon>Pseudomonas</taxon>
    </lineage>
</organism>
<gene>
    <name evidence="1" type="ORF">CQ006_15230</name>
</gene>
<sequence length="208" mass="23036">MNAHTKSAILGDEFDEILIDSIHTTLASLKASSDGAEWGLAGSQEIETSKFIIDGVEIEIESETYIGITIRGDVSTVDRIAELVSIEYERRTTGEPQSNFEPILSNETYGVKLSNFETTKQTIEKLLNINLNIASDTYAPPSGALKNISTETFALYRTPPTDPNDPTGYDSINYPHLLYIASTSRPITIEQLLKKDSRFTLLKSIRKS</sequence>
<reference evidence="1 2" key="1">
    <citation type="submission" date="2017-09" db="EMBL/GenBank/DDBJ databases">
        <title>Genomic, metabolic, and phenotypic characteristics of bacterial isolates from the natural microbiome of the model nematode Caenorhabditis elegans.</title>
        <authorList>
            <person name="Zimmermann J."/>
            <person name="Obeng N."/>
            <person name="Yang W."/>
            <person name="Obeng O."/>
            <person name="Kissoyan K."/>
            <person name="Pees B."/>
            <person name="Dirksen P."/>
            <person name="Hoppner M."/>
            <person name="Franke A."/>
            <person name="Rosenstiel P."/>
            <person name="Leippe M."/>
            <person name="Dierking K."/>
            <person name="Kaleta C."/>
            <person name="Schulenburg H."/>
        </authorList>
    </citation>
    <scope>NUCLEOTIDE SEQUENCE [LARGE SCALE GENOMIC DNA]</scope>
    <source>
        <strain evidence="1 2">MYb184</strain>
    </source>
</reference>
<name>A0A2S9DP04_PSECE</name>
<proteinExistence type="predicted"/>
<accession>A0A2S9DP04</accession>
<protein>
    <submittedName>
        <fullName evidence="1">Uncharacterized protein</fullName>
    </submittedName>
</protein>
<comment type="caution">
    <text evidence="1">The sequence shown here is derived from an EMBL/GenBank/DDBJ whole genome shotgun (WGS) entry which is preliminary data.</text>
</comment>
<evidence type="ECO:0000313" key="2">
    <source>
        <dbReference type="Proteomes" id="UP000239458"/>
    </source>
</evidence>
<evidence type="ECO:0000313" key="1">
    <source>
        <dbReference type="EMBL" id="PRC02937.1"/>
    </source>
</evidence>
<dbReference type="RefSeq" id="WP_105226427.1">
    <property type="nucleotide sequence ID" value="NZ_PCQE01000023.1"/>
</dbReference>